<evidence type="ECO:0000313" key="3">
    <source>
        <dbReference type="Proteomes" id="UP000580250"/>
    </source>
</evidence>
<dbReference type="OrthoDB" id="5901994at2759"/>
<protein>
    <submittedName>
        <fullName evidence="2">Uncharacterized protein</fullName>
    </submittedName>
</protein>
<reference evidence="2 3" key="1">
    <citation type="submission" date="2020-08" db="EMBL/GenBank/DDBJ databases">
        <authorList>
            <person name="Koutsovoulos G."/>
            <person name="Danchin GJ E."/>
        </authorList>
    </citation>
    <scope>NUCLEOTIDE SEQUENCE [LARGE SCALE GENOMIC DNA]</scope>
</reference>
<evidence type="ECO:0000313" key="2">
    <source>
        <dbReference type="EMBL" id="CAD2173539.1"/>
    </source>
</evidence>
<proteinExistence type="predicted"/>
<name>A0A6V7VF14_MELEN</name>
<sequence>MEEKKTKEREEKEEEKRKKERKAETEEEEEQMKEDFLEINKDKTIIKKAIEAIIKIINKWKSKNGIKGKFKISGIYEFGIWVIEDVEINIVFNDQLISKYFGSEKSICEPLISKNCKDNSLYCFLCREQFKDFEVGYIKFIHFIKKFKSPFRMAPITSLIIFNYWANYCEAERLSSTPRFFRT</sequence>
<feature type="region of interest" description="Disordered" evidence="1">
    <location>
        <begin position="1"/>
        <end position="33"/>
    </location>
</feature>
<organism evidence="2 3">
    <name type="scientific">Meloidogyne enterolobii</name>
    <name type="common">Root-knot nematode worm</name>
    <name type="synonym">Meloidogyne mayaguensis</name>
    <dbReference type="NCBI Taxonomy" id="390850"/>
    <lineage>
        <taxon>Eukaryota</taxon>
        <taxon>Metazoa</taxon>
        <taxon>Ecdysozoa</taxon>
        <taxon>Nematoda</taxon>
        <taxon>Chromadorea</taxon>
        <taxon>Rhabditida</taxon>
        <taxon>Tylenchina</taxon>
        <taxon>Tylenchomorpha</taxon>
        <taxon>Tylenchoidea</taxon>
        <taxon>Meloidogynidae</taxon>
        <taxon>Meloidogyninae</taxon>
        <taxon>Meloidogyne</taxon>
    </lineage>
</organism>
<dbReference type="AlphaFoldDB" id="A0A6V7VF14"/>
<feature type="compositionally biased region" description="Basic and acidic residues" evidence="1">
    <location>
        <begin position="1"/>
        <end position="24"/>
    </location>
</feature>
<accession>A0A6V7VF14</accession>
<dbReference type="EMBL" id="CAJEWN010000219">
    <property type="protein sequence ID" value="CAD2173539.1"/>
    <property type="molecule type" value="Genomic_DNA"/>
</dbReference>
<gene>
    <name evidence="2" type="ORF">MENT_LOCUS25154</name>
</gene>
<dbReference type="Proteomes" id="UP000580250">
    <property type="component" value="Unassembled WGS sequence"/>
</dbReference>
<evidence type="ECO:0000256" key="1">
    <source>
        <dbReference type="SAM" id="MobiDB-lite"/>
    </source>
</evidence>
<comment type="caution">
    <text evidence="2">The sequence shown here is derived from an EMBL/GenBank/DDBJ whole genome shotgun (WGS) entry which is preliminary data.</text>
</comment>